<evidence type="ECO:0000256" key="1">
    <source>
        <dbReference type="SAM" id="SignalP"/>
    </source>
</evidence>
<keyword evidence="3" id="KW-1185">Reference proteome</keyword>
<dbReference type="Proteomes" id="UP000294963">
    <property type="component" value="Unassembled WGS sequence"/>
</dbReference>
<sequence>MTKVLKTLFFTAIAVPMFAFANTAPQTTTVAKVQAATGVVAAQTEVKKETTIVISPRTGIRYNLGDTGSREIILKTAAIAPVTPATANRVVAANPALSAASQEKAKQALLAMPSTVAAAQ</sequence>
<keyword evidence="1" id="KW-0732">Signal</keyword>
<dbReference type="EMBL" id="SLVJ01000021">
    <property type="protein sequence ID" value="TCM63286.1"/>
    <property type="molecule type" value="Genomic_DNA"/>
</dbReference>
<dbReference type="OrthoDB" id="6695178at2"/>
<reference evidence="2 3" key="1">
    <citation type="submission" date="2019-03" db="EMBL/GenBank/DDBJ databases">
        <title>Genomic analyses of the natural microbiome of Caenorhabditis elegans.</title>
        <authorList>
            <person name="Samuel B."/>
        </authorList>
    </citation>
    <scope>NUCLEOTIDE SEQUENCE [LARGE SCALE GENOMIC DNA]</scope>
    <source>
        <strain evidence="2 3">JUb89</strain>
    </source>
</reference>
<name>A0A4R1XIV9_ACICA</name>
<evidence type="ECO:0000313" key="3">
    <source>
        <dbReference type="Proteomes" id="UP000294963"/>
    </source>
</evidence>
<organism evidence="2 3">
    <name type="scientific">Acinetobacter calcoaceticus</name>
    <dbReference type="NCBI Taxonomy" id="471"/>
    <lineage>
        <taxon>Bacteria</taxon>
        <taxon>Pseudomonadati</taxon>
        <taxon>Pseudomonadota</taxon>
        <taxon>Gammaproteobacteria</taxon>
        <taxon>Moraxellales</taxon>
        <taxon>Moraxellaceae</taxon>
        <taxon>Acinetobacter</taxon>
        <taxon>Acinetobacter calcoaceticus/baumannii complex</taxon>
    </lineage>
</organism>
<comment type="caution">
    <text evidence="2">The sequence shown here is derived from an EMBL/GenBank/DDBJ whole genome shotgun (WGS) entry which is preliminary data.</text>
</comment>
<proteinExistence type="predicted"/>
<feature type="signal peptide" evidence="1">
    <location>
        <begin position="1"/>
        <end position="21"/>
    </location>
</feature>
<gene>
    <name evidence="2" type="ORF">EC844_12111</name>
</gene>
<accession>A0A4R1XIV9</accession>
<feature type="chain" id="PRO_5021025152" description="Lipoprotein" evidence="1">
    <location>
        <begin position="22"/>
        <end position="120"/>
    </location>
</feature>
<evidence type="ECO:0000313" key="2">
    <source>
        <dbReference type="EMBL" id="TCM63286.1"/>
    </source>
</evidence>
<evidence type="ECO:0008006" key="4">
    <source>
        <dbReference type="Google" id="ProtNLM"/>
    </source>
</evidence>
<protein>
    <recommendedName>
        <fullName evidence="4">Lipoprotein</fullName>
    </recommendedName>
</protein>
<dbReference type="AlphaFoldDB" id="A0A4R1XIV9"/>